<comment type="caution">
    <text evidence="1">The sequence shown here is derived from an EMBL/GenBank/DDBJ whole genome shotgun (WGS) entry which is preliminary data.</text>
</comment>
<organism evidence="1 2">
    <name type="scientific">Kribbella pratensis</name>
    <dbReference type="NCBI Taxonomy" id="2512112"/>
    <lineage>
        <taxon>Bacteria</taxon>
        <taxon>Bacillati</taxon>
        <taxon>Actinomycetota</taxon>
        <taxon>Actinomycetes</taxon>
        <taxon>Propionibacteriales</taxon>
        <taxon>Kribbellaceae</taxon>
        <taxon>Kribbella</taxon>
    </lineage>
</organism>
<dbReference type="EMBL" id="SODP01000001">
    <property type="protein sequence ID" value="TDW74942.1"/>
    <property type="molecule type" value="Genomic_DNA"/>
</dbReference>
<gene>
    <name evidence="1" type="ORF">EV653_0044</name>
</gene>
<dbReference type="GO" id="GO:0006974">
    <property type="term" value="P:DNA damage response"/>
    <property type="evidence" value="ECO:0007669"/>
    <property type="project" value="TreeGrafter"/>
</dbReference>
<name>A0A4R8CF96_9ACTN</name>
<proteinExistence type="predicted"/>
<sequence length="204" mass="21616">MDPGITVVGSGQASAPPDVLRMSLAVAYRAGDVATAVAEVAERTDAVTAALRAEGVDTSAIRTTEVEVSQHYREPGRPQTYGAAHLLTVTSRDLLGFGRLLNVAVEAAGNSLDLHAIRFDVDDKTALLTEARALAFRQARQKAKELAELGGRSLGAVTGISETYGHHGFHEQALGAKAGFESEIHITPGDTKLEVSLEVHFTWS</sequence>
<dbReference type="AlphaFoldDB" id="A0A4R8CF96"/>
<evidence type="ECO:0008006" key="3">
    <source>
        <dbReference type="Google" id="ProtNLM"/>
    </source>
</evidence>
<dbReference type="PANTHER" id="PTHR34387">
    <property type="entry name" value="SLR1258 PROTEIN"/>
    <property type="match status" value="1"/>
</dbReference>
<reference evidence="1 2" key="1">
    <citation type="submission" date="2019-03" db="EMBL/GenBank/DDBJ databases">
        <title>Genomic Encyclopedia of Type Strains, Phase III (KMG-III): the genomes of soil and plant-associated and newly described type strains.</title>
        <authorList>
            <person name="Whitman W."/>
        </authorList>
    </citation>
    <scope>NUCLEOTIDE SEQUENCE [LARGE SCALE GENOMIC DNA]</scope>
    <source>
        <strain evidence="1 2">VKM Ac-2573</strain>
    </source>
</reference>
<keyword evidence="2" id="KW-1185">Reference proteome</keyword>
<accession>A0A4R8CF96</accession>
<dbReference type="Pfam" id="PF04402">
    <property type="entry name" value="SIMPL"/>
    <property type="match status" value="1"/>
</dbReference>
<dbReference type="RefSeq" id="WP_134096765.1">
    <property type="nucleotide sequence ID" value="NZ_SODP01000001.1"/>
</dbReference>
<dbReference type="Gene3D" id="3.30.70.2970">
    <property type="entry name" value="Protein of unknown function (DUF541), domain 2"/>
    <property type="match status" value="1"/>
</dbReference>
<protein>
    <recommendedName>
        <fullName evidence="3">DUF541 domain-containing protein</fullName>
    </recommendedName>
</protein>
<evidence type="ECO:0000313" key="2">
    <source>
        <dbReference type="Proteomes" id="UP000295146"/>
    </source>
</evidence>
<dbReference type="Gene3D" id="3.30.110.170">
    <property type="entry name" value="Protein of unknown function (DUF541), domain 1"/>
    <property type="match status" value="1"/>
</dbReference>
<dbReference type="PANTHER" id="PTHR34387:SF2">
    <property type="entry name" value="SLR1258 PROTEIN"/>
    <property type="match status" value="1"/>
</dbReference>
<dbReference type="InterPro" id="IPR052022">
    <property type="entry name" value="26kDa_periplasmic_antigen"/>
</dbReference>
<dbReference type="InterPro" id="IPR007497">
    <property type="entry name" value="SIMPL/DUF541"/>
</dbReference>
<dbReference type="OrthoDB" id="4940101at2"/>
<evidence type="ECO:0000313" key="1">
    <source>
        <dbReference type="EMBL" id="TDW74942.1"/>
    </source>
</evidence>
<dbReference type="Proteomes" id="UP000295146">
    <property type="component" value="Unassembled WGS sequence"/>
</dbReference>